<dbReference type="GO" id="GO:0003676">
    <property type="term" value="F:nucleic acid binding"/>
    <property type="evidence" value="ECO:0007669"/>
    <property type="project" value="InterPro"/>
</dbReference>
<gene>
    <name evidence="4" type="ORF">HPB48_000436</name>
</gene>
<evidence type="ECO:0000259" key="3">
    <source>
        <dbReference type="PROSITE" id="PS50158"/>
    </source>
</evidence>
<evidence type="ECO:0000313" key="5">
    <source>
        <dbReference type="Proteomes" id="UP000821853"/>
    </source>
</evidence>
<dbReference type="SUPFAM" id="SSF57756">
    <property type="entry name" value="Retrovirus zinc finger-like domains"/>
    <property type="match status" value="1"/>
</dbReference>
<evidence type="ECO:0000313" key="4">
    <source>
        <dbReference type="EMBL" id="KAH9367484.1"/>
    </source>
</evidence>
<dbReference type="InterPro" id="IPR036875">
    <property type="entry name" value="Znf_CCHC_sf"/>
</dbReference>
<keyword evidence="5" id="KW-1185">Reference proteome</keyword>
<reference evidence="4 5" key="1">
    <citation type="journal article" date="2020" name="Cell">
        <title>Large-Scale Comparative Analyses of Tick Genomes Elucidate Their Genetic Diversity and Vector Capacities.</title>
        <authorList>
            <consortium name="Tick Genome and Microbiome Consortium (TIGMIC)"/>
            <person name="Jia N."/>
            <person name="Wang J."/>
            <person name="Shi W."/>
            <person name="Du L."/>
            <person name="Sun Y."/>
            <person name="Zhan W."/>
            <person name="Jiang J.F."/>
            <person name="Wang Q."/>
            <person name="Zhang B."/>
            <person name="Ji P."/>
            <person name="Bell-Sakyi L."/>
            <person name="Cui X.M."/>
            <person name="Yuan T.T."/>
            <person name="Jiang B.G."/>
            <person name="Yang W.F."/>
            <person name="Lam T.T."/>
            <person name="Chang Q.C."/>
            <person name="Ding S.J."/>
            <person name="Wang X.J."/>
            <person name="Zhu J.G."/>
            <person name="Ruan X.D."/>
            <person name="Zhao L."/>
            <person name="Wei J.T."/>
            <person name="Ye R.Z."/>
            <person name="Que T.C."/>
            <person name="Du C.H."/>
            <person name="Zhou Y.H."/>
            <person name="Cheng J.X."/>
            <person name="Dai P.F."/>
            <person name="Guo W.B."/>
            <person name="Han X.H."/>
            <person name="Huang E.J."/>
            <person name="Li L.F."/>
            <person name="Wei W."/>
            <person name="Gao Y.C."/>
            <person name="Liu J.Z."/>
            <person name="Shao H.Z."/>
            <person name="Wang X."/>
            <person name="Wang C.C."/>
            <person name="Yang T.C."/>
            <person name="Huo Q.B."/>
            <person name="Li W."/>
            <person name="Chen H.Y."/>
            <person name="Chen S.E."/>
            <person name="Zhou L.G."/>
            <person name="Ni X.B."/>
            <person name="Tian J.H."/>
            <person name="Sheng Y."/>
            <person name="Liu T."/>
            <person name="Pan Y.S."/>
            <person name="Xia L.Y."/>
            <person name="Li J."/>
            <person name="Zhao F."/>
            <person name="Cao W.C."/>
        </authorList>
    </citation>
    <scope>NUCLEOTIDE SEQUENCE [LARGE SCALE GENOMIC DNA]</scope>
    <source>
        <strain evidence="4">HaeL-2018</strain>
    </source>
</reference>
<comment type="caution">
    <text evidence="4">The sequence shown here is derived from an EMBL/GenBank/DDBJ whole genome shotgun (WGS) entry which is preliminary data.</text>
</comment>
<keyword evidence="1" id="KW-0863">Zinc-finger</keyword>
<dbReference type="VEuPathDB" id="VectorBase:HLOH_042459"/>
<keyword evidence="1" id="KW-0479">Metal-binding</keyword>
<organism evidence="4 5">
    <name type="scientific">Haemaphysalis longicornis</name>
    <name type="common">Bush tick</name>
    <dbReference type="NCBI Taxonomy" id="44386"/>
    <lineage>
        <taxon>Eukaryota</taxon>
        <taxon>Metazoa</taxon>
        <taxon>Ecdysozoa</taxon>
        <taxon>Arthropoda</taxon>
        <taxon>Chelicerata</taxon>
        <taxon>Arachnida</taxon>
        <taxon>Acari</taxon>
        <taxon>Parasitiformes</taxon>
        <taxon>Ixodida</taxon>
        <taxon>Ixodoidea</taxon>
        <taxon>Ixodidae</taxon>
        <taxon>Haemaphysalinae</taxon>
        <taxon>Haemaphysalis</taxon>
    </lineage>
</organism>
<accession>A0A9J6FZK4</accession>
<proteinExistence type="predicted"/>
<evidence type="ECO:0000256" key="2">
    <source>
        <dbReference type="SAM" id="MobiDB-lite"/>
    </source>
</evidence>
<dbReference type="InterPro" id="IPR001878">
    <property type="entry name" value="Znf_CCHC"/>
</dbReference>
<name>A0A9J6FZK4_HAELO</name>
<dbReference type="AlphaFoldDB" id="A0A9J6FZK4"/>
<dbReference type="OrthoDB" id="6532103at2759"/>
<dbReference type="EMBL" id="JABSTR010000004">
    <property type="protein sequence ID" value="KAH9367484.1"/>
    <property type="molecule type" value="Genomic_DNA"/>
</dbReference>
<protein>
    <recommendedName>
        <fullName evidence="3">CCHC-type domain-containing protein</fullName>
    </recommendedName>
</protein>
<dbReference type="GO" id="GO:0008270">
    <property type="term" value="F:zinc ion binding"/>
    <property type="evidence" value="ECO:0007669"/>
    <property type="project" value="UniProtKB-KW"/>
</dbReference>
<dbReference type="PROSITE" id="PS50158">
    <property type="entry name" value="ZF_CCHC"/>
    <property type="match status" value="1"/>
</dbReference>
<feature type="region of interest" description="Disordered" evidence="2">
    <location>
        <begin position="170"/>
        <end position="235"/>
    </location>
</feature>
<evidence type="ECO:0000256" key="1">
    <source>
        <dbReference type="PROSITE-ProRule" id="PRU00047"/>
    </source>
</evidence>
<dbReference type="Proteomes" id="UP000821853">
    <property type="component" value="Chromosome 2"/>
</dbReference>
<feature type="compositionally biased region" description="Polar residues" evidence="2">
    <location>
        <begin position="173"/>
        <end position="186"/>
    </location>
</feature>
<feature type="domain" description="CCHC-type" evidence="3">
    <location>
        <begin position="106"/>
        <end position="121"/>
    </location>
</feature>
<dbReference type="OMA" id="ICHPFKE"/>
<keyword evidence="1" id="KW-0862">Zinc</keyword>
<sequence>MKRYVKLQELQIKDQQHPLRAYVAAPDDAIKGIIYSAVYDQTQEELFEDIINLNKSRDYTTADARQLGKTKSLLITFIGTNEVPREIIFFGSIYTCCPFKAKVETCFNCRRAGHRAGVCPKEKTDLCRRCGEQHPVKEQPDCTPKCILCNRDHFTGTRKCKQRFERPGYFKGRTSTSTENPWQRGQQSKDRRAESIASPGANSDRAPGQEEGTAEAAPTPSHPSGGPRARNVQSR</sequence>